<evidence type="ECO:0000259" key="9">
    <source>
        <dbReference type="Pfam" id="PF00551"/>
    </source>
</evidence>
<evidence type="ECO:0000313" key="11">
    <source>
        <dbReference type="EMBL" id="UZW75045.1"/>
    </source>
</evidence>
<reference evidence="11" key="1">
    <citation type="submission" date="2022-07" db="EMBL/GenBank/DDBJ databases">
        <title>Alkalimarinus sp. nov., isolated from gut of a Alitta virens.</title>
        <authorList>
            <person name="Yang A.I."/>
            <person name="Shin N.-R."/>
        </authorList>
    </citation>
    <scope>NUCLEOTIDE SEQUENCE</scope>
    <source>
        <strain evidence="11">FA028</strain>
    </source>
</reference>
<dbReference type="InterPro" id="IPR011034">
    <property type="entry name" value="Formyl_transferase-like_C_sf"/>
</dbReference>
<dbReference type="FunFam" id="3.40.50.170:FF:000003">
    <property type="entry name" value="Methionyl-tRNA formyltransferase"/>
    <property type="match status" value="1"/>
</dbReference>
<feature type="domain" description="Formyl transferase N-terminal" evidence="9">
    <location>
        <begin position="15"/>
        <end position="192"/>
    </location>
</feature>
<dbReference type="InterPro" id="IPR001555">
    <property type="entry name" value="GART_AS"/>
</dbReference>
<dbReference type="InterPro" id="IPR041711">
    <property type="entry name" value="Met-tRNA-FMT_N"/>
</dbReference>
<keyword evidence="5 8" id="KW-0808">Transferase</keyword>
<evidence type="ECO:0000256" key="7">
    <source>
        <dbReference type="ARBA" id="ARBA00048558"/>
    </source>
</evidence>
<evidence type="ECO:0000256" key="8">
    <source>
        <dbReference type="HAMAP-Rule" id="MF_00182"/>
    </source>
</evidence>
<evidence type="ECO:0000256" key="3">
    <source>
        <dbReference type="ARBA" id="ARBA00012261"/>
    </source>
</evidence>
<dbReference type="EC" id="2.1.2.9" evidence="3 8"/>
<dbReference type="InterPro" id="IPR044135">
    <property type="entry name" value="Met-tRNA-FMT_C"/>
</dbReference>
<gene>
    <name evidence="8 11" type="primary">fmt</name>
    <name evidence="11" type="ORF">NNL22_00120</name>
</gene>
<dbReference type="InterPro" id="IPR037022">
    <property type="entry name" value="Formyl_trans_C_sf"/>
</dbReference>
<comment type="catalytic activity">
    <reaction evidence="7 8">
        <text>L-methionyl-tRNA(fMet) + (6R)-10-formyltetrahydrofolate = N-formyl-L-methionyl-tRNA(fMet) + (6S)-5,6,7,8-tetrahydrofolate + H(+)</text>
        <dbReference type="Rhea" id="RHEA:24380"/>
        <dbReference type="Rhea" id="RHEA-COMP:9952"/>
        <dbReference type="Rhea" id="RHEA-COMP:9953"/>
        <dbReference type="ChEBI" id="CHEBI:15378"/>
        <dbReference type="ChEBI" id="CHEBI:57453"/>
        <dbReference type="ChEBI" id="CHEBI:78530"/>
        <dbReference type="ChEBI" id="CHEBI:78844"/>
        <dbReference type="ChEBI" id="CHEBI:195366"/>
        <dbReference type="EC" id="2.1.2.9"/>
    </reaction>
</comment>
<dbReference type="PANTHER" id="PTHR11138">
    <property type="entry name" value="METHIONYL-TRNA FORMYLTRANSFERASE"/>
    <property type="match status" value="1"/>
</dbReference>
<dbReference type="SUPFAM" id="SSF53328">
    <property type="entry name" value="Formyltransferase"/>
    <property type="match status" value="1"/>
</dbReference>
<feature type="binding site" evidence="8">
    <location>
        <begin position="122"/>
        <end position="125"/>
    </location>
    <ligand>
        <name>(6S)-5,6,7,8-tetrahydrofolate</name>
        <dbReference type="ChEBI" id="CHEBI:57453"/>
    </ligand>
</feature>
<feature type="domain" description="Formyl transferase C-terminal" evidence="10">
    <location>
        <begin position="216"/>
        <end position="312"/>
    </location>
</feature>
<protein>
    <recommendedName>
        <fullName evidence="4 8">Methionyl-tRNA formyltransferase</fullName>
        <ecNumber evidence="3 8">2.1.2.9</ecNumber>
    </recommendedName>
</protein>
<dbReference type="Pfam" id="PF00551">
    <property type="entry name" value="Formyl_trans_N"/>
    <property type="match status" value="1"/>
</dbReference>
<evidence type="ECO:0000256" key="2">
    <source>
        <dbReference type="ARBA" id="ARBA00010699"/>
    </source>
</evidence>
<name>A0A9E8HI16_9ALTE</name>
<dbReference type="Proteomes" id="UP001164472">
    <property type="component" value="Chromosome"/>
</dbReference>
<evidence type="ECO:0000313" key="12">
    <source>
        <dbReference type="Proteomes" id="UP001164472"/>
    </source>
</evidence>
<dbReference type="InterPro" id="IPR005794">
    <property type="entry name" value="Fmt"/>
</dbReference>
<dbReference type="InterPro" id="IPR002376">
    <property type="entry name" value="Formyl_transf_N"/>
</dbReference>
<dbReference type="Pfam" id="PF02911">
    <property type="entry name" value="Formyl_trans_C"/>
    <property type="match status" value="1"/>
</dbReference>
<dbReference type="AlphaFoldDB" id="A0A9E8HI16"/>
<dbReference type="CDD" id="cd08704">
    <property type="entry name" value="Met_tRNA_FMT_C"/>
    <property type="match status" value="1"/>
</dbReference>
<organism evidence="11 12">
    <name type="scientific">Alkalimarinus sediminis</name>
    <dbReference type="NCBI Taxonomy" id="1632866"/>
    <lineage>
        <taxon>Bacteria</taxon>
        <taxon>Pseudomonadati</taxon>
        <taxon>Pseudomonadota</taxon>
        <taxon>Gammaproteobacteria</taxon>
        <taxon>Alteromonadales</taxon>
        <taxon>Alteromonadaceae</taxon>
        <taxon>Alkalimarinus</taxon>
    </lineage>
</organism>
<dbReference type="PANTHER" id="PTHR11138:SF5">
    <property type="entry name" value="METHIONYL-TRNA FORMYLTRANSFERASE, MITOCHONDRIAL"/>
    <property type="match status" value="1"/>
</dbReference>
<dbReference type="PROSITE" id="PS00373">
    <property type="entry name" value="GART"/>
    <property type="match status" value="1"/>
</dbReference>
<dbReference type="EMBL" id="CP101527">
    <property type="protein sequence ID" value="UZW75045.1"/>
    <property type="molecule type" value="Genomic_DNA"/>
</dbReference>
<dbReference type="GO" id="GO:0004479">
    <property type="term" value="F:methionyl-tRNA formyltransferase activity"/>
    <property type="evidence" value="ECO:0007669"/>
    <property type="project" value="UniProtKB-UniRule"/>
</dbReference>
<evidence type="ECO:0000256" key="5">
    <source>
        <dbReference type="ARBA" id="ARBA00022679"/>
    </source>
</evidence>
<dbReference type="GO" id="GO:0005829">
    <property type="term" value="C:cytosol"/>
    <property type="evidence" value="ECO:0007669"/>
    <property type="project" value="TreeGrafter"/>
</dbReference>
<evidence type="ECO:0000256" key="4">
    <source>
        <dbReference type="ARBA" id="ARBA00016014"/>
    </source>
</evidence>
<dbReference type="SUPFAM" id="SSF50486">
    <property type="entry name" value="FMT C-terminal domain-like"/>
    <property type="match status" value="1"/>
</dbReference>
<evidence type="ECO:0000256" key="6">
    <source>
        <dbReference type="ARBA" id="ARBA00022917"/>
    </source>
</evidence>
<comment type="function">
    <text evidence="1 8">Attaches a formyl group to the free amino group of methionyl-tRNA(fMet). The formyl group appears to play a dual role in the initiator identity of N-formylmethionyl-tRNA by promoting its recognition by IF2 and preventing the misappropriation of this tRNA by the elongation apparatus.</text>
</comment>
<dbReference type="KEGG" id="asem:NNL22_00120"/>
<proteinExistence type="inferred from homology"/>
<comment type="similarity">
    <text evidence="2 8">Belongs to the Fmt family.</text>
</comment>
<dbReference type="CDD" id="cd08646">
    <property type="entry name" value="FMT_core_Met-tRNA-FMT_N"/>
    <property type="match status" value="1"/>
</dbReference>
<dbReference type="InterPro" id="IPR005793">
    <property type="entry name" value="Formyl_trans_C"/>
</dbReference>
<accession>A0A9E8HI16</accession>
<dbReference type="Gene3D" id="3.10.25.10">
    <property type="entry name" value="Formyl transferase, C-terminal domain"/>
    <property type="match status" value="1"/>
</dbReference>
<evidence type="ECO:0000259" key="10">
    <source>
        <dbReference type="Pfam" id="PF02911"/>
    </source>
</evidence>
<dbReference type="InterPro" id="IPR036477">
    <property type="entry name" value="Formyl_transf_N_sf"/>
</dbReference>
<sequence length="330" mass="35807">MADVSPLHTDPSSLRIVFAGTPDFAASALEALINKGYNIIAAYTQPDRPAGRGKKLHKSPVKQLAEQHKIPVYQPLNFKDTSDQQALKLLDADLMIVAAYGIILPKVILDTPKRGCINIHASLLPRWRGAAPIQRAIQAGDNETGITIMQMDEGLDTGNMLWVKKTPITKEDTGGTLHDRLADLGADAVIETLERLDTPELSNEQQDDQLACYAHKLSKADAEINWHQPAEIIQLTIRAFNPWPVAYTIEAGERIRVFEADIIESSTDKSPGTIINKSRDGVVVACGQGALNITKLQLPGAKAMSVSDFVNGGKAMLEIDTILTSAEANS</sequence>
<evidence type="ECO:0000256" key="1">
    <source>
        <dbReference type="ARBA" id="ARBA00002606"/>
    </source>
</evidence>
<keyword evidence="6 8" id="KW-0648">Protein biosynthesis</keyword>
<dbReference type="NCBIfam" id="TIGR00460">
    <property type="entry name" value="fmt"/>
    <property type="match status" value="1"/>
</dbReference>
<dbReference type="HAMAP" id="MF_00182">
    <property type="entry name" value="Formyl_trans"/>
    <property type="match status" value="1"/>
</dbReference>
<dbReference type="Gene3D" id="3.40.50.170">
    <property type="entry name" value="Formyl transferase, N-terminal domain"/>
    <property type="match status" value="1"/>
</dbReference>
<keyword evidence="12" id="KW-1185">Reference proteome</keyword>
<dbReference type="RefSeq" id="WP_251812293.1">
    <property type="nucleotide sequence ID" value="NZ_CP101527.1"/>
</dbReference>